<feature type="region of interest" description="Disordered" evidence="1">
    <location>
        <begin position="1"/>
        <end position="24"/>
    </location>
</feature>
<gene>
    <name evidence="2" type="ORF">NG824_10690</name>
</gene>
<dbReference type="RefSeq" id="WP_267092242.1">
    <property type="nucleotide sequence ID" value="NZ_CP099534.1"/>
</dbReference>
<accession>A0AA46SRX1</accession>
<evidence type="ECO:0000313" key="3">
    <source>
        <dbReference type="Proteomes" id="UP001164392"/>
    </source>
</evidence>
<organism evidence="2 3">
    <name type="scientific">Xanthomonas sacchari</name>
    <dbReference type="NCBI Taxonomy" id="56458"/>
    <lineage>
        <taxon>Bacteria</taxon>
        <taxon>Pseudomonadati</taxon>
        <taxon>Pseudomonadota</taxon>
        <taxon>Gammaproteobacteria</taxon>
        <taxon>Lysobacterales</taxon>
        <taxon>Lysobacteraceae</taxon>
        <taxon>Xanthomonas</taxon>
    </lineage>
</organism>
<proteinExistence type="predicted"/>
<dbReference type="Proteomes" id="UP001164392">
    <property type="component" value="Chromosome"/>
</dbReference>
<reference evidence="2" key="1">
    <citation type="submission" date="2022-06" db="EMBL/GenBank/DDBJ databases">
        <title>Dynamics of rice microbiomes reveals core vertical transmitted seed endophytes.</title>
        <authorList>
            <person name="Liao K."/>
            <person name="Zhang X."/>
        </authorList>
    </citation>
    <scope>NUCLEOTIDE SEQUENCE</scope>
    <source>
        <strain evidence="2">JR3-14</strain>
    </source>
</reference>
<name>A0AA46SRX1_9XANT</name>
<evidence type="ECO:0000256" key="1">
    <source>
        <dbReference type="SAM" id="MobiDB-lite"/>
    </source>
</evidence>
<evidence type="ECO:0000313" key="2">
    <source>
        <dbReference type="EMBL" id="UYK87003.1"/>
    </source>
</evidence>
<dbReference type="EMBL" id="CP099534">
    <property type="protein sequence ID" value="UYK87003.1"/>
    <property type="molecule type" value="Genomic_DNA"/>
</dbReference>
<protein>
    <submittedName>
        <fullName evidence="2">Uncharacterized protein</fullName>
    </submittedName>
</protein>
<feature type="compositionally biased region" description="Polar residues" evidence="1">
    <location>
        <begin position="9"/>
        <end position="18"/>
    </location>
</feature>
<dbReference type="AlphaFoldDB" id="A0AA46SRX1"/>
<feature type="region of interest" description="Disordered" evidence="1">
    <location>
        <begin position="55"/>
        <end position="89"/>
    </location>
</feature>
<feature type="compositionally biased region" description="Basic and acidic residues" evidence="1">
    <location>
        <begin position="60"/>
        <end position="70"/>
    </location>
</feature>
<sequence>MLGDPDWSSPRTRQSPHSASAWCGDHRTQSLHDVRCRRTCLAICTQRAARMQKPAAAFADRSHKPARRAEPGATALLHSDPGGHTESGSVASWAAANTAAIVGIEAAAVADGARAERSTPRPVRGLEIAAQRRHEGRQSARCRRVCDSASPIDAPGARAPDRHMSGPLPAERAMAFVAFAIDTAWQHPHIGSLCRQTF</sequence>